<keyword evidence="2" id="KW-0964">Secreted</keyword>
<reference evidence="6 7" key="2">
    <citation type="submission" date="2018-11" db="EMBL/GenBank/DDBJ databases">
        <authorList>
            <consortium name="Pathogen Informatics"/>
        </authorList>
    </citation>
    <scope>NUCLEOTIDE SEQUENCE [LARGE SCALE GENOMIC DNA]</scope>
</reference>
<dbReference type="Pfam" id="PF01410">
    <property type="entry name" value="COLFI"/>
    <property type="match status" value="1"/>
</dbReference>
<evidence type="ECO:0000259" key="5">
    <source>
        <dbReference type="PROSITE" id="PS51461"/>
    </source>
</evidence>
<name>A0A0R3WND8_HYDTA</name>
<dbReference type="OrthoDB" id="8939548at2759"/>
<feature type="compositionally biased region" description="Gly residues" evidence="4">
    <location>
        <begin position="22"/>
        <end position="31"/>
    </location>
</feature>
<evidence type="ECO:0000256" key="2">
    <source>
        <dbReference type="ARBA" id="ARBA00022525"/>
    </source>
</evidence>
<evidence type="ECO:0000256" key="4">
    <source>
        <dbReference type="SAM" id="MobiDB-lite"/>
    </source>
</evidence>
<feature type="compositionally biased region" description="Pro residues" evidence="4">
    <location>
        <begin position="116"/>
        <end position="125"/>
    </location>
</feature>
<evidence type="ECO:0000256" key="3">
    <source>
        <dbReference type="ARBA" id="ARBA00023119"/>
    </source>
</evidence>
<dbReference type="WBParaSite" id="TTAC_0000227601-mRNA-1">
    <property type="protein sequence ID" value="TTAC_0000227601-mRNA-1"/>
    <property type="gene ID" value="TTAC_0000227601"/>
</dbReference>
<reference evidence="8" key="1">
    <citation type="submission" date="2017-02" db="UniProtKB">
        <authorList>
            <consortium name="WormBaseParasite"/>
        </authorList>
    </citation>
    <scope>IDENTIFICATION</scope>
</reference>
<dbReference type="STRING" id="6205.A0A0R3WND8"/>
<sequence>GPPGVRGPEGEIGPEGIPGPTGPDGGKGETGPKGPKGAYGAVGPMGPPGQRGERGPTGLEGERGRAGPKGAQGPPGPTGNPGPPGDPGPPGPEGPMGVHGPVGPSGPRGPKGKPGPQGPPGPPGPVKILDLTAGYFKFEPGRTRRSINEDELYDMKDPDANLFPNNVPAIGAVLRRLYARIESLESAVRYHRRPIGTRAYPARHCREIMESTDSPHEPVSGEYWIDPNLGSSRDAIKVECKFSGNVAKTCVHATPESKALRLVNLKKSGGEGSWWFSKLLEGNTNGTQRLFYAPRNQLNFLQLLHRRAEQSITALCRGSVVYYDSRNKNYDSAANLLLFNGKVINTHLDRRVRGEGGFVQLEVNIKDDCMDRSPTGSTASFDLVANHPELLPVMDIKMFDFGEENQQLGYYVNDVCFS</sequence>
<dbReference type="InterPro" id="IPR050149">
    <property type="entry name" value="Collagen_superfamily"/>
</dbReference>
<dbReference type="Proteomes" id="UP000274429">
    <property type="component" value="Unassembled WGS sequence"/>
</dbReference>
<dbReference type="GO" id="GO:0030198">
    <property type="term" value="P:extracellular matrix organization"/>
    <property type="evidence" value="ECO:0007669"/>
    <property type="project" value="TreeGrafter"/>
</dbReference>
<keyword evidence="3" id="KW-0176">Collagen</keyword>
<accession>A0A0R3WND8</accession>
<dbReference type="PROSITE" id="PS51461">
    <property type="entry name" value="NC1_FIB"/>
    <property type="match status" value="1"/>
</dbReference>
<dbReference type="PANTHER" id="PTHR24023:SF1082">
    <property type="entry name" value="COLLAGEN TRIPLE HELIX REPEAT"/>
    <property type="match status" value="1"/>
</dbReference>
<feature type="domain" description="Fibrillar collagen NC1" evidence="5">
    <location>
        <begin position="175"/>
        <end position="418"/>
    </location>
</feature>
<dbReference type="InterPro" id="IPR000885">
    <property type="entry name" value="Fib_collagen_C"/>
</dbReference>
<dbReference type="Gene3D" id="2.60.120.1000">
    <property type="match status" value="1"/>
</dbReference>
<proteinExistence type="predicted"/>
<comment type="subcellular location">
    <subcellularLocation>
        <location evidence="1">Secreted</location>
    </subcellularLocation>
</comment>
<dbReference type="SMART" id="SM00038">
    <property type="entry name" value="COLFI"/>
    <property type="match status" value="1"/>
</dbReference>
<dbReference type="EMBL" id="UYWX01000910">
    <property type="protein sequence ID" value="VDM19437.1"/>
    <property type="molecule type" value="Genomic_DNA"/>
</dbReference>
<organism evidence="8">
    <name type="scientific">Hydatigena taeniaeformis</name>
    <name type="common">Feline tapeworm</name>
    <name type="synonym">Taenia taeniaeformis</name>
    <dbReference type="NCBI Taxonomy" id="6205"/>
    <lineage>
        <taxon>Eukaryota</taxon>
        <taxon>Metazoa</taxon>
        <taxon>Spiralia</taxon>
        <taxon>Lophotrochozoa</taxon>
        <taxon>Platyhelminthes</taxon>
        <taxon>Cestoda</taxon>
        <taxon>Eucestoda</taxon>
        <taxon>Cyclophyllidea</taxon>
        <taxon>Taeniidae</taxon>
        <taxon>Hydatigera</taxon>
    </lineage>
</organism>
<dbReference type="PANTHER" id="PTHR24023">
    <property type="entry name" value="COLLAGEN ALPHA"/>
    <property type="match status" value="1"/>
</dbReference>
<protein>
    <submittedName>
        <fullName evidence="8">Fibrillar collagen NC1 domain-containing protein</fullName>
    </submittedName>
</protein>
<evidence type="ECO:0000313" key="8">
    <source>
        <dbReference type="WBParaSite" id="TTAC_0000227601-mRNA-1"/>
    </source>
</evidence>
<dbReference type="GO" id="GO:0031012">
    <property type="term" value="C:extracellular matrix"/>
    <property type="evidence" value="ECO:0007669"/>
    <property type="project" value="TreeGrafter"/>
</dbReference>
<evidence type="ECO:0000313" key="6">
    <source>
        <dbReference type="EMBL" id="VDM19437.1"/>
    </source>
</evidence>
<gene>
    <name evidence="6" type="ORF">TTAC_LOCUS2264</name>
</gene>
<dbReference type="GO" id="GO:0030020">
    <property type="term" value="F:extracellular matrix structural constituent conferring tensile strength"/>
    <property type="evidence" value="ECO:0007669"/>
    <property type="project" value="TreeGrafter"/>
</dbReference>
<dbReference type="GO" id="GO:0005615">
    <property type="term" value="C:extracellular space"/>
    <property type="evidence" value="ECO:0007669"/>
    <property type="project" value="TreeGrafter"/>
</dbReference>
<dbReference type="Pfam" id="PF01391">
    <property type="entry name" value="Collagen"/>
    <property type="match status" value="1"/>
</dbReference>
<keyword evidence="7" id="KW-1185">Reference proteome</keyword>
<evidence type="ECO:0000256" key="1">
    <source>
        <dbReference type="ARBA" id="ARBA00004613"/>
    </source>
</evidence>
<dbReference type="AlphaFoldDB" id="A0A0R3WND8"/>
<dbReference type="InterPro" id="IPR008160">
    <property type="entry name" value="Collagen"/>
</dbReference>
<feature type="region of interest" description="Disordered" evidence="4">
    <location>
        <begin position="1"/>
        <end position="127"/>
    </location>
</feature>
<feature type="compositionally biased region" description="Pro residues" evidence="4">
    <location>
        <begin position="74"/>
        <end position="93"/>
    </location>
</feature>
<evidence type="ECO:0000313" key="7">
    <source>
        <dbReference type="Proteomes" id="UP000274429"/>
    </source>
</evidence>
<dbReference type="GO" id="GO:0005581">
    <property type="term" value="C:collagen trimer"/>
    <property type="evidence" value="ECO:0007669"/>
    <property type="project" value="UniProtKB-KW"/>
</dbReference>